<sequence length="214" mass="22446">MLLARAEINCGDAAAGERALQRALEIEPAHVDALLLSAQRHIDAGHEGTATTGCHPDATDCERLGRDCDVGGIADAFLPSRRRGSLRLDETVRGRAAEVPMFATAGLAMLILNGAQAAPVQALAYEDIVRCSGLASAASELEGGESTEGRALYDAALYWSLTAIQAAQTAGRSPAVAEADQTRARIRAVRELTADNAEARTALQACRARTPRLG</sequence>
<protein>
    <recommendedName>
        <fullName evidence="3">Tetratricopeptide repeat protein</fullName>
    </recommendedName>
</protein>
<evidence type="ECO:0008006" key="3">
    <source>
        <dbReference type="Google" id="ProtNLM"/>
    </source>
</evidence>
<proteinExistence type="predicted"/>
<evidence type="ECO:0000313" key="1">
    <source>
        <dbReference type="EMBL" id="GAA0610793.1"/>
    </source>
</evidence>
<dbReference type="Proteomes" id="UP001501352">
    <property type="component" value="Unassembled WGS sequence"/>
</dbReference>
<gene>
    <name evidence="1" type="ORF">GCM10009422_02030</name>
</gene>
<dbReference type="Gene3D" id="1.25.40.10">
    <property type="entry name" value="Tetratricopeptide repeat domain"/>
    <property type="match status" value="1"/>
</dbReference>
<name>A0ABP3RMS6_9CAUL</name>
<keyword evidence="2" id="KW-1185">Reference proteome</keyword>
<reference evidence="2" key="1">
    <citation type="journal article" date="2019" name="Int. J. Syst. Evol. Microbiol.">
        <title>The Global Catalogue of Microorganisms (GCM) 10K type strain sequencing project: providing services to taxonomists for standard genome sequencing and annotation.</title>
        <authorList>
            <consortium name="The Broad Institute Genomics Platform"/>
            <consortium name="The Broad Institute Genome Sequencing Center for Infectious Disease"/>
            <person name="Wu L."/>
            <person name="Ma J."/>
        </authorList>
    </citation>
    <scope>NUCLEOTIDE SEQUENCE [LARGE SCALE GENOMIC DNA]</scope>
    <source>
        <strain evidence="2">JCM 12928</strain>
    </source>
</reference>
<dbReference type="EMBL" id="BAAAGA010000001">
    <property type="protein sequence ID" value="GAA0610793.1"/>
    <property type="molecule type" value="Genomic_DNA"/>
</dbReference>
<dbReference type="InterPro" id="IPR011990">
    <property type="entry name" value="TPR-like_helical_dom_sf"/>
</dbReference>
<organism evidence="1 2">
    <name type="scientific">Brevundimonas kwangchunensis</name>
    <dbReference type="NCBI Taxonomy" id="322163"/>
    <lineage>
        <taxon>Bacteria</taxon>
        <taxon>Pseudomonadati</taxon>
        <taxon>Pseudomonadota</taxon>
        <taxon>Alphaproteobacteria</taxon>
        <taxon>Caulobacterales</taxon>
        <taxon>Caulobacteraceae</taxon>
        <taxon>Brevundimonas</taxon>
    </lineage>
</organism>
<evidence type="ECO:0000313" key="2">
    <source>
        <dbReference type="Proteomes" id="UP001501352"/>
    </source>
</evidence>
<comment type="caution">
    <text evidence="1">The sequence shown here is derived from an EMBL/GenBank/DDBJ whole genome shotgun (WGS) entry which is preliminary data.</text>
</comment>
<accession>A0ABP3RMS6</accession>